<reference evidence="5" key="3">
    <citation type="submission" date="2022-09" db="EMBL/GenBank/DDBJ databases">
        <title>Complete genome sequence of Vulcanisaeta souniana.</title>
        <authorList>
            <person name="Kato S."/>
            <person name="Itoh T."/>
            <person name="Ohkuma M."/>
        </authorList>
    </citation>
    <scope>NUCLEOTIDE SEQUENCE [LARGE SCALE GENOMIC DNA]</scope>
    <source>
        <strain evidence="5">JCM 11219</strain>
    </source>
</reference>
<dbReference type="GeneID" id="76206343"/>
<name>A0A830E0Q2_9CREN</name>
<protein>
    <recommendedName>
        <fullName evidence="6">Periplasmic serine protease</fullName>
    </recommendedName>
</protein>
<dbReference type="PANTHER" id="PTHR35984:SF1">
    <property type="entry name" value="PERIPLASMIC SERINE PROTEASE"/>
    <property type="match status" value="1"/>
</dbReference>
<keyword evidence="1" id="KW-0812">Transmembrane</keyword>
<dbReference type="InterPro" id="IPR002825">
    <property type="entry name" value="Pept_S49_ser-pept_pro"/>
</dbReference>
<dbReference type="Proteomes" id="UP000657075">
    <property type="component" value="Unassembled WGS sequence"/>
</dbReference>
<dbReference type="EMBL" id="AP026830">
    <property type="protein sequence ID" value="BDR91699.1"/>
    <property type="molecule type" value="Genomic_DNA"/>
</dbReference>
<sequence>MILDIYTDVLGYLFWILLFIAMLSPWLSIRSLQRTRLRLIELMERKYGSRVITMIHRQEKIGLLGVPIYRYIDIEDSEAIIRAIRTTPPNIPIMLILHTPGGLVLAASQIAKALKAHPAKKIVVVPHYAMSGGTLIALAADEIIMDPNAVLGPVDPQLGGPSGMYLPAPSIIRAVEIKGKDKVDDQTLILADMAEKAINQVRDLVIELIKDKVGEERAKYIADKLVSGYYTHDYPITVEQLRDMGLKVSTDVPPEVYELMMLYPQARTNRPGIEYLPYPMVPRPTTRETRSDVFLS</sequence>
<organism evidence="3 4">
    <name type="scientific">Vulcanisaeta souniana JCM 11219</name>
    <dbReference type="NCBI Taxonomy" id="1293586"/>
    <lineage>
        <taxon>Archaea</taxon>
        <taxon>Thermoproteota</taxon>
        <taxon>Thermoprotei</taxon>
        <taxon>Thermoproteales</taxon>
        <taxon>Thermoproteaceae</taxon>
        <taxon>Vulcanisaeta</taxon>
    </lineage>
</organism>
<keyword evidence="1" id="KW-1133">Transmembrane helix</keyword>
<evidence type="ECO:0000313" key="4">
    <source>
        <dbReference type="Proteomes" id="UP000657075"/>
    </source>
</evidence>
<evidence type="ECO:0000313" key="2">
    <source>
        <dbReference type="EMBL" id="BDR91699.1"/>
    </source>
</evidence>
<dbReference type="NCBIfam" id="NF047768">
    <property type="entry name" value="Clp_like_SDH"/>
    <property type="match status" value="1"/>
</dbReference>
<reference evidence="2" key="4">
    <citation type="journal article" date="2023" name="Microbiol. Resour. Announc.">
        <title>Complete Genome Sequence of Vulcanisaeta souniana Strain IC-059, a Hyperthermophilic Archaeon Isolated from Hot Spring Water in Japan.</title>
        <authorList>
            <person name="Kato S."/>
            <person name="Itoh T."/>
            <person name="Wu L."/>
            <person name="Ma J."/>
            <person name="Ohkuma M."/>
        </authorList>
    </citation>
    <scope>NUCLEOTIDE SEQUENCE</scope>
    <source>
        <strain evidence="2">JCM 11219</strain>
    </source>
</reference>
<dbReference type="EMBL" id="BMNM01000001">
    <property type="protein sequence ID" value="GGI71132.1"/>
    <property type="molecule type" value="Genomic_DNA"/>
</dbReference>
<gene>
    <name evidence="3" type="ORF">GCM10007112_05060</name>
    <name evidence="2" type="ORF">Vsou_07920</name>
</gene>
<keyword evidence="1" id="KW-0472">Membrane</keyword>
<dbReference type="OrthoDB" id="146310at2157"/>
<feature type="transmembrane region" description="Helical" evidence="1">
    <location>
        <begin position="12"/>
        <end position="29"/>
    </location>
</feature>
<reference evidence="3" key="2">
    <citation type="submission" date="2020-09" db="EMBL/GenBank/DDBJ databases">
        <authorList>
            <person name="Sun Q."/>
            <person name="Ohkuma M."/>
        </authorList>
    </citation>
    <scope>NUCLEOTIDE SEQUENCE</scope>
    <source>
        <strain evidence="3">JCM 11219</strain>
    </source>
</reference>
<evidence type="ECO:0000313" key="3">
    <source>
        <dbReference type="EMBL" id="GGI71132.1"/>
    </source>
</evidence>
<evidence type="ECO:0000313" key="5">
    <source>
        <dbReference type="Proteomes" id="UP001060771"/>
    </source>
</evidence>
<evidence type="ECO:0008006" key="6">
    <source>
        <dbReference type="Google" id="ProtNLM"/>
    </source>
</evidence>
<reference evidence="3" key="1">
    <citation type="journal article" date="2014" name="Int. J. Syst. Evol. Microbiol.">
        <title>Complete genome sequence of Corynebacterium casei LMG S-19264T (=DSM 44701T), isolated from a smear-ripened cheese.</title>
        <authorList>
            <consortium name="US DOE Joint Genome Institute (JGI-PGF)"/>
            <person name="Walter F."/>
            <person name="Albersmeier A."/>
            <person name="Kalinowski J."/>
            <person name="Ruckert C."/>
        </authorList>
    </citation>
    <scope>NUCLEOTIDE SEQUENCE</scope>
    <source>
        <strain evidence="3">JCM 11219</strain>
    </source>
</reference>
<dbReference type="GO" id="GO:0016020">
    <property type="term" value="C:membrane"/>
    <property type="evidence" value="ECO:0007669"/>
    <property type="project" value="InterPro"/>
</dbReference>
<keyword evidence="5" id="KW-1185">Reference proteome</keyword>
<evidence type="ECO:0000256" key="1">
    <source>
        <dbReference type="SAM" id="Phobius"/>
    </source>
</evidence>
<dbReference type="AlphaFoldDB" id="A0A830E0Q2"/>
<accession>A0A830E0Q2</accession>
<dbReference type="Proteomes" id="UP001060771">
    <property type="component" value="Chromosome"/>
</dbReference>
<dbReference type="PANTHER" id="PTHR35984">
    <property type="entry name" value="PERIPLASMIC SERINE PROTEASE"/>
    <property type="match status" value="1"/>
</dbReference>
<dbReference type="SUPFAM" id="SSF52096">
    <property type="entry name" value="ClpP/crotonase"/>
    <property type="match status" value="1"/>
</dbReference>
<dbReference type="RefSeq" id="WP_188602526.1">
    <property type="nucleotide sequence ID" value="NZ_AP026830.1"/>
</dbReference>
<dbReference type="InterPro" id="IPR029045">
    <property type="entry name" value="ClpP/crotonase-like_dom_sf"/>
</dbReference>
<dbReference type="Gene3D" id="3.90.226.10">
    <property type="entry name" value="2-enoyl-CoA Hydratase, Chain A, domain 1"/>
    <property type="match status" value="1"/>
</dbReference>
<proteinExistence type="predicted"/>
<dbReference type="Pfam" id="PF01972">
    <property type="entry name" value="SDH_protease"/>
    <property type="match status" value="1"/>
</dbReference>